<dbReference type="Proteomes" id="UP001597519">
    <property type="component" value="Unassembled WGS sequence"/>
</dbReference>
<accession>A0ABW5WVE0</accession>
<keyword evidence="2" id="KW-1185">Reference proteome</keyword>
<evidence type="ECO:0000313" key="1">
    <source>
        <dbReference type="EMBL" id="MFD2830329.1"/>
    </source>
</evidence>
<dbReference type="RefSeq" id="WP_377773155.1">
    <property type="nucleotide sequence ID" value="NZ_JBHUOQ010000001.1"/>
</dbReference>
<organism evidence="1 2">
    <name type="scientific">Corticicoccus populi</name>
    <dbReference type="NCBI Taxonomy" id="1812821"/>
    <lineage>
        <taxon>Bacteria</taxon>
        <taxon>Bacillati</taxon>
        <taxon>Bacillota</taxon>
        <taxon>Bacilli</taxon>
        <taxon>Bacillales</taxon>
        <taxon>Staphylococcaceae</taxon>
        <taxon>Corticicoccus</taxon>
    </lineage>
</organism>
<name>A0ABW5WVE0_9STAP</name>
<gene>
    <name evidence="1" type="ORF">ACFSX4_07575</name>
</gene>
<proteinExistence type="predicted"/>
<dbReference type="Gene3D" id="3.40.50.720">
    <property type="entry name" value="NAD(P)-binding Rossmann-like Domain"/>
    <property type="match status" value="1"/>
</dbReference>
<evidence type="ECO:0000313" key="2">
    <source>
        <dbReference type="Proteomes" id="UP001597519"/>
    </source>
</evidence>
<reference evidence="2" key="1">
    <citation type="journal article" date="2019" name="Int. J. Syst. Evol. Microbiol.">
        <title>The Global Catalogue of Microorganisms (GCM) 10K type strain sequencing project: providing services to taxonomists for standard genome sequencing and annotation.</title>
        <authorList>
            <consortium name="The Broad Institute Genomics Platform"/>
            <consortium name="The Broad Institute Genome Sequencing Center for Infectious Disease"/>
            <person name="Wu L."/>
            <person name="Ma J."/>
        </authorList>
    </citation>
    <scope>NUCLEOTIDE SEQUENCE [LARGE SCALE GENOMIC DNA]</scope>
    <source>
        <strain evidence="2">KCTC 33575</strain>
    </source>
</reference>
<evidence type="ECO:0008006" key="3">
    <source>
        <dbReference type="Google" id="ProtNLM"/>
    </source>
</evidence>
<comment type="caution">
    <text evidence="1">The sequence shown here is derived from an EMBL/GenBank/DDBJ whole genome shotgun (WGS) entry which is preliminary data.</text>
</comment>
<dbReference type="SUPFAM" id="SSF51735">
    <property type="entry name" value="NAD(P)-binding Rossmann-fold domains"/>
    <property type="match status" value="1"/>
</dbReference>
<dbReference type="EMBL" id="JBHUOQ010000001">
    <property type="protein sequence ID" value="MFD2830329.1"/>
    <property type="molecule type" value="Genomic_DNA"/>
</dbReference>
<dbReference type="InterPro" id="IPR036291">
    <property type="entry name" value="NAD(P)-bd_dom_sf"/>
</dbReference>
<sequence>MKNVMLMGIHGRIGQHLYLELKDTYRLHCFSGAGREDDDLKITYVKKDLFILPEVEEALENIDIVIFFEDPIMRLNRLTQGRFDEIYLLIADNIARASNTNHVEQIIYVGDELASEELIDVLGAYGTPVQKTETPVKRYGKTLSYKQSDYNNVRSIQKAPLPETWTIEEVGKYYFAWLDEILYKGINVKEENQHFQISVIGIDDPVFMVKYDEENSGGGVEIYKIIGGKMSKKYPNKQSRLEFREMPGGESFIMALHDYEPKLPWIMYVFMQAPIHALINRIYQVEMVINDAGMNEFTQKYKKK</sequence>
<protein>
    <recommendedName>
        <fullName evidence="3">NAD-dependent epimerase/dehydratase family protein</fullName>
    </recommendedName>
</protein>